<protein>
    <submittedName>
        <fullName evidence="4">Uncharacterized protein</fullName>
    </submittedName>
</protein>
<dbReference type="RefSeq" id="WP_231743987.1">
    <property type="nucleotide sequence ID" value="NZ_CP037423.1"/>
</dbReference>
<dbReference type="GO" id="GO:0016787">
    <property type="term" value="F:hydrolase activity"/>
    <property type="evidence" value="ECO:0007669"/>
    <property type="project" value="UniProtKB-KW"/>
</dbReference>
<proteinExistence type="predicted"/>
<keyword evidence="3" id="KW-0812">Transmembrane</keyword>
<keyword evidence="3" id="KW-0472">Membrane</keyword>
<keyword evidence="1" id="KW-0540">Nuclease</keyword>
<name>A0A518I3H9_9BACT</name>
<dbReference type="Proteomes" id="UP000319004">
    <property type="component" value="Chromosome"/>
</dbReference>
<evidence type="ECO:0000313" key="4">
    <source>
        <dbReference type="EMBL" id="QDV47663.1"/>
    </source>
</evidence>
<dbReference type="InterPro" id="IPR036691">
    <property type="entry name" value="Endo/exonu/phosph_ase_sf"/>
</dbReference>
<organism evidence="4 5">
    <name type="scientific">Stieleria neptunia</name>
    <dbReference type="NCBI Taxonomy" id="2527979"/>
    <lineage>
        <taxon>Bacteria</taxon>
        <taxon>Pseudomonadati</taxon>
        <taxon>Planctomycetota</taxon>
        <taxon>Planctomycetia</taxon>
        <taxon>Pirellulales</taxon>
        <taxon>Pirellulaceae</taxon>
        <taxon>Stieleria</taxon>
    </lineage>
</organism>
<keyword evidence="5" id="KW-1185">Reference proteome</keyword>
<evidence type="ECO:0000313" key="5">
    <source>
        <dbReference type="Proteomes" id="UP000319004"/>
    </source>
</evidence>
<sequence length="356" mass="38937">MCAYPFHQMEEQRRTGPFLMLVTICILVGAAIYFSQHFQIAGLDQLTITPKSEDSAEAPDPLDDLLFVSANQQNGLSTGGSVAPAPFVARSVNANRNVRNLRIGSWALSGFGPSKLASEHCRLNLIRMIRKFDVIALQQITAAERDLIPRLVDEINEGGRSFDFALGAPSGPTDRSEQLAILFNVNRVQIDRSQTYSVADPEDQMTYDPMVVWFRAAEPTVDAAWTFSVVNVRINLARAPVEVGLLPGIFASVRADGRGEDDVVMAGLFQADDSYLIPRVMGADVVAAVDSTTTDIFSRHQTCNILVDRNRTNEFVGRGGPVDFLRLFNLNLSQAEAVSSHLPVFAEFTATEGGTL</sequence>
<dbReference type="InterPro" id="IPR016202">
    <property type="entry name" value="DNase_I"/>
</dbReference>
<dbReference type="GO" id="GO:0004536">
    <property type="term" value="F:DNA nuclease activity"/>
    <property type="evidence" value="ECO:0007669"/>
    <property type="project" value="InterPro"/>
</dbReference>
<dbReference type="KEGG" id="snep:Enr13x_75740"/>
<dbReference type="PANTHER" id="PTHR11371">
    <property type="entry name" value="DEOXYRIBONUCLEASE"/>
    <property type="match status" value="1"/>
</dbReference>
<dbReference type="PRINTS" id="PR00130">
    <property type="entry name" value="DNASEI"/>
</dbReference>
<dbReference type="EMBL" id="CP037423">
    <property type="protein sequence ID" value="QDV47663.1"/>
    <property type="molecule type" value="Genomic_DNA"/>
</dbReference>
<dbReference type="GO" id="GO:0006308">
    <property type="term" value="P:DNA catabolic process"/>
    <property type="evidence" value="ECO:0007669"/>
    <property type="project" value="InterPro"/>
</dbReference>
<accession>A0A518I3H9</accession>
<gene>
    <name evidence="4" type="ORF">Enr13x_75740</name>
</gene>
<feature type="transmembrane region" description="Helical" evidence="3">
    <location>
        <begin position="18"/>
        <end position="35"/>
    </location>
</feature>
<keyword evidence="3" id="KW-1133">Transmembrane helix</keyword>
<keyword evidence="2" id="KW-0378">Hydrolase</keyword>
<dbReference type="SMART" id="SM00476">
    <property type="entry name" value="DNaseIc"/>
    <property type="match status" value="1"/>
</dbReference>
<dbReference type="Gene3D" id="3.60.10.10">
    <property type="entry name" value="Endonuclease/exonuclease/phosphatase"/>
    <property type="match status" value="1"/>
</dbReference>
<reference evidence="4 5" key="1">
    <citation type="submission" date="2019-03" db="EMBL/GenBank/DDBJ databases">
        <title>Deep-cultivation of Planctomycetes and their phenomic and genomic characterization uncovers novel biology.</title>
        <authorList>
            <person name="Wiegand S."/>
            <person name="Jogler M."/>
            <person name="Boedeker C."/>
            <person name="Pinto D."/>
            <person name="Vollmers J."/>
            <person name="Rivas-Marin E."/>
            <person name="Kohn T."/>
            <person name="Peeters S.H."/>
            <person name="Heuer A."/>
            <person name="Rast P."/>
            <person name="Oberbeckmann S."/>
            <person name="Bunk B."/>
            <person name="Jeske O."/>
            <person name="Meyerdierks A."/>
            <person name="Storesund J.E."/>
            <person name="Kallscheuer N."/>
            <person name="Luecker S."/>
            <person name="Lage O.M."/>
            <person name="Pohl T."/>
            <person name="Merkel B.J."/>
            <person name="Hornburger P."/>
            <person name="Mueller R.-W."/>
            <person name="Bruemmer F."/>
            <person name="Labrenz M."/>
            <person name="Spormann A.M."/>
            <person name="Op den Camp H."/>
            <person name="Overmann J."/>
            <person name="Amann R."/>
            <person name="Jetten M.S.M."/>
            <person name="Mascher T."/>
            <person name="Medema M.H."/>
            <person name="Devos D.P."/>
            <person name="Kaster A.-K."/>
            <person name="Ovreas L."/>
            <person name="Rohde M."/>
            <person name="Galperin M.Y."/>
            <person name="Jogler C."/>
        </authorList>
    </citation>
    <scope>NUCLEOTIDE SEQUENCE [LARGE SCALE GENOMIC DNA]</scope>
    <source>
        <strain evidence="4 5">Enr13</strain>
    </source>
</reference>
<evidence type="ECO:0000256" key="1">
    <source>
        <dbReference type="ARBA" id="ARBA00022722"/>
    </source>
</evidence>
<dbReference type="SUPFAM" id="SSF56219">
    <property type="entry name" value="DNase I-like"/>
    <property type="match status" value="1"/>
</dbReference>
<evidence type="ECO:0000256" key="2">
    <source>
        <dbReference type="ARBA" id="ARBA00022801"/>
    </source>
</evidence>
<dbReference type="AlphaFoldDB" id="A0A518I3H9"/>
<evidence type="ECO:0000256" key="3">
    <source>
        <dbReference type="SAM" id="Phobius"/>
    </source>
</evidence>
<dbReference type="PANTHER" id="PTHR11371:SF31">
    <property type="entry name" value="EXTRACELLULAR NUCLEASE"/>
    <property type="match status" value="1"/>
</dbReference>